<proteinExistence type="predicted"/>
<feature type="compositionally biased region" description="Basic and acidic residues" evidence="1">
    <location>
        <begin position="20"/>
        <end position="42"/>
    </location>
</feature>
<accession>A0A1C7NDY4</accession>
<evidence type="ECO:0000313" key="3">
    <source>
        <dbReference type="Proteomes" id="UP000093000"/>
    </source>
</evidence>
<keyword evidence="3" id="KW-1185">Reference proteome</keyword>
<dbReference type="EMBL" id="LUGH01000382">
    <property type="protein sequence ID" value="OBZ85574.1"/>
    <property type="molecule type" value="Genomic_DNA"/>
</dbReference>
<feature type="compositionally biased region" description="Polar residues" evidence="1">
    <location>
        <begin position="1"/>
        <end position="10"/>
    </location>
</feature>
<dbReference type="AlphaFoldDB" id="A0A1C7NDY4"/>
<evidence type="ECO:0000313" key="2">
    <source>
        <dbReference type="EMBL" id="OBZ85574.1"/>
    </source>
</evidence>
<feature type="region of interest" description="Disordered" evidence="1">
    <location>
        <begin position="1"/>
        <end position="92"/>
    </location>
</feature>
<gene>
    <name evidence="2" type="ORF">A0J61_06372</name>
</gene>
<evidence type="ECO:0000256" key="1">
    <source>
        <dbReference type="SAM" id="MobiDB-lite"/>
    </source>
</evidence>
<sequence>MSHGKQNISHVETAYMAGRPYEKSTEGHNQMFDDMKQLEEHHQKHTGHPAGKLSRGERIDQELAEEDKQTIERKEQAQKQREQAHAKPRHED</sequence>
<feature type="compositionally biased region" description="Basic and acidic residues" evidence="1">
    <location>
        <begin position="54"/>
        <end position="92"/>
    </location>
</feature>
<name>A0A1C7NDY4_9FUNG</name>
<comment type="caution">
    <text evidence="2">The sequence shown here is derived from an EMBL/GenBank/DDBJ whole genome shotgun (WGS) entry which is preliminary data.</text>
</comment>
<protein>
    <submittedName>
        <fullName evidence="2">Uncharacterized protein</fullName>
    </submittedName>
</protein>
<dbReference type="OrthoDB" id="2258222at2759"/>
<dbReference type="InParanoid" id="A0A1C7NDY4"/>
<reference evidence="2 3" key="1">
    <citation type="submission" date="2016-03" db="EMBL/GenBank/DDBJ databases">
        <title>Choanephora cucurbitarum.</title>
        <authorList>
            <person name="Min B."/>
            <person name="Park H."/>
            <person name="Park J.-H."/>
            <person name="Shin H.-D."/>
            <person name="Choi I.-G."/>
        </authorList>
    </citation>
    <scope>NUCLEOTIDE SEQUENCE [LARGE SCALE GENOMIC DNA]</scope>
    <source>
        <strain evidence="2 3">KUS-F28377</strain>
    </source>
</reference>
<dbReference type="Proteomes" id="UP000093000">
    <property type="component" value="Unassembled WGS sequence"/>
</dbReference>
<organism evidence="2 3">
    <name type="scientific">Choanephora cucurbitarum</name>
    <dbReference type="NCBI Taxonomy" id="101091"/>
    <lineage>
        <taxon>Eukaryota</taxon>
        <taxon>Fungi</taxon>
        <taxon>Fungi incertae sedis</taxon>
        <taxon>Mucoromycota</taxon>
        <taxon>Mucoromycotina</taxon>
        <taxon>Mucoromycetes</taxon>
        <taxon>Mucorales</taxon>
        <taxon>Mucorineae</taxon>
        <taxon>Choanephoraceae</taxon>
        <taxon>Choanephoroideae</taxon>
        <taxon>Choanephora</taxon>
    </lineage>
</organism>